<sequence length="293" mass="32626">MNQGRNALTQTEELVREPIVEGIFYPDAADTLEARLDALLSRPSPESPPPRPFALIVPHATWDYVGDLLGAAFAHVLPWREHFRRVVLWGPTHREPFPTLFLPGSTLFATPLGPLALDLPATQEALASSTAFAVDDLSHMEEHCLEVVFPFLRSILPHAPILPVLVGAPLLTLAETLARALYLIYATEWEHTLFVVSTNLTPFAPRKDNARRAEELIRTLLSTPSHTLLSRIRTQHNPEKLLLLVWPLLMLAEALEIPLSFHLLGRETSPPEDGHTVEYASFLVTGGNDHETH</sequence>
<keyword evidence="3" id="KW-1185">Reference proteome</keyword>
<dbReference type="CDD" id="cd07361">
    <property type="entry name" value="MEMO_like"/>
    <property type="match status" value="1"/>
</dbReference>
<dbReference type="HOGENOM" id="CLU_038085_2_0_12"/>
<gene>
    <name evidence="2" type="ordered locus">Spith_0321</name>
</gene>
<dbReference type="NCBIfam" id="TIGR04336">
    <property type="entry name" value="AmmeMemoSam_B"/>
    <property type="match status" value="1"/>
</dbReference>
<dbReference type="RefSeq" id="WP_014624007.1">
    <property type="nucleotide sequence ID" value="NC_017583.1"/>
</dbReference>
<dbReference type="OrthoDB" id="9785549at2"/>
<evidence type="ECO:0000313" key="2">
    <source>
        <dbReference type="EMBL" id="AEJ60607.1"/>
    </source>
</evidence>
<dbReference type="EMBL" id="CP002903">
    <property type="protein sequence ID" value="AEJ60607.1"/>
    <property type="molecule type" value="Genomic_DNA"/>
</dbReference>
<dbReference type="Pfam" id="PF01875">
    <property type="entry name" value="Memo"/>
    <property type="match status" value="1"/>
</dbReference>
<organism evidence="2 3">
    <name type="scientific">Winmispira thermophila (strain ATCC 700085 / DSM 6578 / Z-1203)</name>
    <name type="common">Spirochaeta thermophila</name>
    <dbReference type="NCBI Taxonomy" id="869211"/>
    <lineage>
        <taxon>Bacteria</taxon>
        <taxon>Pseudomonadati</taxon>
        <taxon>Spirochaetota</taxon>
        <taxon>Spirochaetia</taxon>
        <taxon>Winmispirales</taxon>
        <taxon>Winmispiraceae</taxon>
        <taxon>Winmispira</taxon>
    </lineage>
</organism>
<dbReference type="InterPro" id="IPR002737">
    <property type="entry name" value="MEMO1_fam"/>
</dbReference>
<name>G0GDX5_WINT7</name>
<comment type="similarity">
    <text evidence="1">Belongs to the MEMO1 family.</text>
</comment>
<protein>
    <submittedName>
        <fullName evidence="2">UPF0103/Mediator of ErbB2-driven cell motility-containing protein</fullName>
    </submittedName>
</protein>
<dbReference type="Proteomes" id="UP000007254">
    <property type="component" value="Chromosome"/>
</dbReference>
<dbReference type="AlphaFoldDB" id="G0GDX5"/>
<reference evidence="2 3" key="1">
    <citation type="submission" date="2011-06" db="EMBL/GenBank/DDBJ databases">
        <title>The complete genome of Spirochaeta thermophila DSM 6578.</title>
        <authorList>
            <consortium name="US DOE Joint Genome Institute (JGI-PGF)"/>
            <person name="Lucas S."/>
            <person name="Lapidus A."/>
            <person name="Bruce D."/>
            <person name="Goodwin L."/>
            <person name="Pitluck S."/>
            <person name="Peters L."/>
            <person name="Kyrpides N."/>
            <person name="Mavromatis K."/>
            <person name="Ivanova N."/>
            <person name="Mikailova N."/>
            <person name="Pagani I."/>
            <person name="Chertkov O."/>
            <person name="Detter J.C."/>
            <person name="Tapia R."/>
            <person name="Han C."/>
            <person name="Land M."/>
            <person name="Hauser L."/>
            <person name="Markowitz V."/>
            <person name="Cheng J.-F."/>
            <person name="Hugenholtz P."/>
            <person name="Woyke T."/>
            <person name="Wu D."/>
            <person name="Spring S."/>
            <person name="Merkhoffer B."/>
            <person name="Schneider S."/>
            <person name="Klenk H.-P."/>
            <person name="Eisen J.A."/>
        </authorList>
    </citation>
    <scope>NUCLEOTIDE SEQUENCE [LARGE SCALE GENOMIC DNA]</scope>
    <source>
        <strain evidence="3">ATCC 700085 / DSM 6578 / Z-1203</strain>
    </source>
</reference>
<dbReference type="PANTHER" id="PTHR11060:SF0">
    <property type="entry name" value="PROTEIN MEMO1"/>
    <property type="match status" value="1"/>
</dbReference>
<dbReference type="STRING" id="869211.Spith_0321"/>
<dbReference type="KEGG" id="stq:Spith_0321"/>
<dbReference type="Gene3D" id="3.40.830.10">
    <property type="entry name" value="LigB-like"/>
    <property type="match status" value="1"/>
</dbReference>
<proteinExistence type="inferred from homology"/>
<accession>G0GDX5</accession>
<dbReference type="PANTHER" id="PTHR11060">
    <property type="entry name" value="PROTEIN MEMO1"/>
    <property type="match status" value="1"/>
</dbReference>
<evidence type="ECO:0000313" key="3">
    <source>
        <dbReference type="Proteomes" id="UP000007254"/>
    </source>
</evidence>
<evidence type="ECO:0000256" key="1">
    <source>
        <dbReference type="ARBA" id="ARBA00006315"/>
    </source>
</evidence>